<evidence type="ECO:0000256" key="3">
    <source>
        <dbReference type="ARBA" id="ARBA00022691"/>
    </source>
</evidence>
<dbReference type="GO" id="GO:0006298">
    <property type="term" value="P:mismatch repair"/>
    <property type="evidence" value="ECO:0007669"/>
    <property type="project" value="TreeGrafter"/>
</dbReference>
<dbReference type="SUPFAM" id="SSF53335">
    <property type="entry name" value="S-adenosyl-L-methionine-dependent methyltransferases"/>
    <property type="match status" value="1"/>
</dbReference>
<dbReference type="AlphaFoldDB" id="M0QRG8"/>
<accession>M0QRG8</accession>
<name>M0QRG8_9ACTN</name>
<keyword evidence="2 4" id="KW-0808">Transferase</keyword>
<dbReference type="Pfam" id="PF02086">
    <property type="entry name" value="MethyltransfD12"/>
    <property type="match status" value="1"/>
</dbReference>
<reference evidence="4 5" key="1">
    <citation type="submission" date="2013-01" db="EMBL/GenBank/DDBJ databases">
        <title>Whole genome shotgun sequence of Gordonia soli NBRC 108243.</title>
        <authorList>
            <person name="Isaki-Nakamura S."/>
            <person name="Hosoyama A."/>
            <person name="Tsuchikane K."/>
            <person name="Ando Y."/>
            <person name="Baba S."/>
            <person name="Ohji S."/>
            <person name="Hamada M."/>
            <person name="Tamura T."/>
            <person name="Yamazoe A."/>
            <person name="Yamazaki S."/>
            <person name="Fujita N."/>
        </authorList>
    </citation>
    <scope>NUCLEOTIDE SEQUENCE [LARGE SCALE GENOMIC DNA]</scope>
    <source>
        <strain evidence="4 5">NBRC 108243</strain>
    </source>
</reference>
<dbReference type="InterPro" id="IPR012327">
    <property type="entry name" value="MeTrfase_D12"/>
</dbReference>
<dbReference type="PANTHER" id="PTHR30481">
    <property type="entry name" value="DNA ADENINE METHYLASE"/>
    <property type="match status" value="1"/>
</dbReference>
<dbReference type="PANTHER" id="PTHR30481:SF4">
    <property type="entry name" value="SITE-SPECIFIC DNA-METHYLTRANSFERASE (ADENINE-SPECIFIC)"/>
    <property type="match status" value="1"/>
</dbReference>
<keyword evidence="3" id="KW-0949">S-adenosyl-L-methionine</keyword>
<protein>
    <submittedName>
        <fullName evidence="4">Putative methyltransferase</fullName>
    </submittedName>
</protein>
<dbReference type="Proteomes" id="UP000011666">
    <property type="component" value="Unassembled WGS sequence"/>
</dbReference>
<dbReference type="GO" id="GO:0043565">
    <property type="term" value="F:sequence-specific DNA binding"/>
    <property type="evidence" value="ECO:0007669"/>
    <property type="project" value="TreeGrafter"/>
</dbReference>
<dbReference type="eggNOG" id="COG0338">
    <property type="taxonomic scope" value="Bacteria"/>
</dbReference>
<evidence type="ECO:0000256" key="2">
    <source>
        <dbReference type="ARBA" id="ARBA00022679"/>
    </source>
</evidence>
<dbReference type="RefSeq" id="WP_007625741.1">
    <property type="nucleotide sequence ID" value="NZ_BANX01000051.1"/>
</dbReference>
<dbReference type="EMBL" id="BANX01000051">
    <property type="protein sequence ID" value="GAC71069.1"/>
    <property type="molecule type" value="Genomic_DNA"/>
</dbReference>
<dbReference type="GO" id="GO:0032259">
    <property type="term" value="P:methylation"/>
    <property type="evidence" value="ECO:0007669"/>
    <property type="project" value="UniProtKB-KW"/>
</dbReference>
<keyword evidence="1 4" id="KW-0489">Methyltransferase</keyword>
<dbReference type="GO" id="GO:0009007">
    <property type="term" value="F:site-specific DNA-methyltransferase (adenine-specific) activity"/>
    <property type="evidence" value="ECO:0007669"/>
    <property type="project" value="UniProtKB-EC"/>
</dbReference>
<dbReference type="Gene3D" id="3.40.50.150">
    <property type="entry name" value="Vaccinia Virus protein VP39"/>
    <property type="match status" value="1"/>
</dbReference>
<evidence type="ECO:0000313" key="4">
    <source>
        <dbReference type="EMBL" id="GAC71069.1"/>
    </source>
</evidence>
<gene>
    <name evidence="4" type="ORF">GS4_51_00070</name>
</gene>
<comment type="caution">
    <text evidence="4">The sequence shown here is derived from an EMBL/GenBank/DDBJ whole genome shotgun (WGS) entry which is preliminary data.</text>
</comment>
<dbReference type="GO" id="GO:0009307">
    <property type="term" value="P:DNA restriction-modification system"/>
    <property type="evidence" value="ECO:0007669"/>
    <property type="project" value="InterPro"/>
</dbReference>
<dbReference type="GO" id="GO:1904047">
    <property type="term" value="F:S-adenosyl-L-methionine binding"/>
    <property type="evidence" value="ECO:0007669"/>
    <property type="project" value="TreeGrafter"/>
</dbReference>
<evidence type="ECO:0000313" key="5">
    <source>
        <dbReference type="Proteomes" id="UP000011666"/>
    </source>
</evidence>
<proteinExistence type="predicted"/>
<evidence type="ECO:0000256" key="1">
    <source>
        <dbReference type="ARBA" id="ARBA00022603"/>
    </source>
</evidence>
<organism evidence="4 5">
    <name type="scientific">Gordonia soli NBRC 108243</name>
    <dbReference type="NCBI Taxonomy" id="1223545"/>
    <lineage>
        <taxon>Bacteria</taxon>
        <taxon>Bacillati</taxon>
        <taxon>Actinomycetota</taxon>
        <taxon>Actinomycetes</taxon>
        <taxon>Mycobacteriales</taxon>
        <taxon>Gordoniaceae</taxon>
        <taxon>Gordonia</taxon>
    </lineage>
</organism>
<dbReference type="STRING" id="1223545.GS4_51_00070"/>
<sequence>MSNRSRVHSPYCFAKPLSRLETVNDLDGDIMTFWRVLRDRPDELIRACALTPHSRTEHEHAHAVAQLEHDEVERARLVWVRITQGRAGLLRKTGWRHYIDPAGTKTAMPGYLDGYVERMAVAAERLHNVSLECRPALDVIRSYDRGPRVCMYIDPPYLSTTRASGAYQTEMGRVDQHLELLDALIDCESSIILSGYASELYDDMLAGWDRFDIPTTTGQGGRRSERTEVVWCNRVGDLTLDFGSAV</sequence>
<keyword evidence="5" id="KW-1185">Reference proteome</keyword>
<dbReference type="InterPro" id="IPR029063">
    <property type="entry name" value="SAM-dependent_MTases_sf"/>
</dbReference>